<evidence type="ECO:0000313" key="2">
    <source>
        <dbReference type="Proteomes" id="UP000468388"/>
    </source>
</evidence>
<dbReference type="AlphaFoldDB" id="A0A6N8J5G7"/>
<comment type="caution">
    <text evidence="1">The sequence shown here is derived from an EMBL/GenBank/DDBJ whole genome shotgun (WGS) entry which is preliminary data.</text>
</comment>
<reference evidence="1 2" key="1">
    <citation type="submission" date="2019-12" db="EMBL/GenBank/DDBJ databases">
        <title>The draft genomic sequence of strain Chitinophaga oryziterrae JCM 16595.</title>
        <authorList>
            <person name="Zhang X."/>
        </authorList>
    </citation>
    <scope>NUCLEOTIDE SEQUENCE [LARGE SCALE GENOMIC DNA]</scope>
    <source>
        <strain evidence="1 2">JCM 16595</strain>
    </source>
</reference>
<evidence type="ECO:0000313" key="1">
    <source>
        <dbReference type="EMBL" id="MVT39459.1"/>
    </source>
</evidence>
<dbReference type="EMBL" id="WRXO01000001">
    <property type="protein sequence ID" value="MVT39459.1"/>
    <property type="molecule type" value="Genomic_DNA"/>
</dbReference>
<gene>
    <name evidence="1" type="ORF">GO495_02570</name>
</gene>
<name>A0A6N8J5G7_9BACT</name>
<accession>A0A6N8J5G7</accession>
<protein>
    <submittedName>
        <fullName evidence="1">Uncharacterized protein</fullName>
    </submittedName>
</protein>
<dbReference type="Proteomes" id="UP000468388">
    <property type="component" value="Unassembled WGS sequence"/>
</dbReference>
<organism evidence="1 2">
    <name type="scientific">Chitinophaga oryziterrae</name>
    <dbReference type="NCBI Taxonomy" id="1031224"/>
    <lineage>
        <taxon>Bacteria</taxon>
        <taxon>Pseudomonadati</taxon>
        <taxon>Bacteroidota</taxon>
        <taxon>Chitinophagia</taxon>
        <taxon>Chitinophagales</taxon>
        <taxon>Chitinophagaceae</taxon>
        <taxon>Chitinophaga</taxon>
    </lineage>
</organism>
<sequence>MKPTPQQHSFRFNHLGIGDIQLGKRPEQLYGMLPFDHFMGRHTFDVFPATSLYHVFDGDLKCTIESRDTGLELRHLFASTNEEGFINRIFLYPREVNKHLVSRLSQLYGEPEICKSTVAGKLVGTQSLWVTEGETEVSLFSPVYETSINTVISFRFFYDVPALKDYLIAVSI</sequence>
<dbReference type="OrthoDB" id="655203at2"/>
<dbReference type="RefSeq" id="WP_157298134.1">
    <property type="nucleotide sequence ID" value="NZ_BAAAZB010000005.1"/>
</dbReference>
<keyword evidence="2" id="KW-1185">Reference proteome</keyword>
<proteinExistence type="predicted"/>